<dbReference type="NCBIfam" id="NF001236">
    <property type="entry name" value="PRK00203.1"/>
    <property type="match status" value="1"/>
</dbReference>
<dbReference type="AlphaFoldDB" id="A0A931E0C2"/>
<evidence type="ECO:0000256" key="6">
    <source>
        <dbReference type="ARBA" id="ARBA00022722"/>
    </source>
</evidence>
<dbReference type="GO" id="GO:0003676">
    <property type="term" value="F:nucleic acid binding"/>
    <property type="evidence" value="ECO:0007669"/>
    <property type="project" value="InterPro"/>
</dbReference>
<dbReference type="GO" id="GO:0046872">
    <property type="term" value="F:metal ion binding"/>
    <property type="evidence" value="ECO:0007669"/>
    <property type="project" value="UniProtKB-KW"/>
</dbReference>
<dbReference type="InterPro" id="IPR036397">
    <property type="entry name" value="RNaseH_sf"/>
</dbReference>
<dbReference type="PROSITE" id="PS50879">
    <property type="entry name" value="RNASE_H_1"/>
    <property type="match status" value="1"/>
</dbReference>
<comment type="catalytic activity">
    <reaction evidence="1">
        <text>Endonucleolytic cleavage to 5'-phosphomonoester.</text>
        <dbReference type="EC" id="3.1.26.4"/>
    </reaction>
</comment>
<name>A0A931E0C2_9BACT</name>
<dbReference type="PANTHER" id="PTHR10642:SF26">
    <property type="entry name" value="RIBONUCLEASE H1"/>
    <property type="match status" value="1"/>
</dbReference>
<comment type="similarity">
    <text evidence="3">Belongs to the RNase H family.</text>
</comment>
<proteinExistence type="inferred from homology"/>
<comment type="subunit">
    <text evidence="4">Monomer.</text>
</comment>
<organism evidence="12 13">
    <name type="scientific">Panacibacter microcysteis</name>
    <dbReference type="NCBI Taxonomy" id="2793269"/>
    <lineage>
        <taxon>Bacteria</taxon>
        <taxon>Pseudomonadati</taxon>
        <taxon>Bacteroidota</taxon>
        <taxon>Chitinophagia</taxon>
        <taxon>Chitinophagales</taxon>
        <taxon>Chitinophagaceae</taxon>
        <taxon>Panacibacter</taxon>
    </lineage>
</organism>
<comment type="caution">
    <text evidence="12">The sequence shown here is derived from an EMBL/GenBank/DDBJ whole genome shotgun (WGS) entry which is preliminary data.</text>
</comment>
<dbReference type="RefSeq" id="WP_196989189.1">
    <property type="nucleotide sequence ID" value="NZ_JADWYR010000001.1"/>
</dbReference>
<gene>
    <name evidence="12" type="primary">rnhA</name>
    <name evidence="12" type="ORF">I5907_02690</name>
</gene>
<dbReference type="GO" id="GO:0043137">
    <property type="term" value="P:DNA replication, removal of RNA primer"/>
    <property type="evidence" value="ECO:0007669"/>
    <property type="project" value="TreeGrafter"/>
</dbReference>
<reference evidence="12" key="1">
    <citation type="submission" date="2020-11" db="EMBL/GenBank/DDBJ databases">
        <title>Bacterial whole genome sequence for Panacibacter sp. DH6.</title>
        <authorList>
            <person name="Le V."/>
            <person name="Ko S."/>
            <person name="Ahn C.-Y."/>
            <person name="Oh H.-M."/>
        </authorList>
    </citation>
    <scope>NUCLEOTIDE SEQUENCE</scope>
    <source>
        <strain evidence="12">DH6</strain>
    </source>
</reference>
<protein>
    <recommendedName>
        <fullName evidence="5">ribonuclease H</fullName>
        <ecNumber evidence="5">3.1.26.4</ecNumber>
    </recommendedName>
</protein>
<evidence type="ECO:0000313" key="12">
    <source>
        <dbReference type="EMBL" id="MBG9375120.1"/>
    </source>
</evidence>
<accession>A0A931E0C2</accession>
<dbReference type="InterPro" id="IPR050092">
    <property type="entry name" value="RNase_H"/>
</dbReference>
<dbReference type="InterPro" id="IPR002156">
    <property type="entry name" value="RNaseH_domain"/>
</dbReference>
<evidence type="ECO:0000256" key="9">
    <source>
        <dbReference type="ARBA" id="ARBA00022801"/>
    </source>
</evidence>
<keyword evidence="13" id="KW-1185">Reference proteome</keyword>
<dbReference type="CDD" id="cd09278">
    <property type="entry name" value="RNase_HI_prokaryote_like"/>
    <property type="match status" value="1"/>
</dbReference>
<evidence type="ECO:0000256" key="8">
    <source>
        <dbReference type="ARBA" id="ARBA00022759"/>
    </source>
</evidence>
<dbReference type="InterPro" id="IPR012337">
    <property type="entry name" value="RNaseH-like_sf"/>
</dbReference>
<dbReference type="Proteomes" id="UP000628448">
    <property type="component" value="Unassembled WGS sequence"/>
</dbReference>
<dbReference type="SUPFAM" id="SSF53098">
    <property type="entry name" value="Ribonuclease H-like"/>
    <property type="match status" value="1"/>
</dbReference>
<evidence type="ECO:0000256" key="1">
    <source>
        <dbReference type="ARBA" id="ARBA00000077"/>
    </source>
</evidence>
<comment type="cofactor">
    <cofactor evidence="2">
        <name>Mg(2+)</name>
        <dbReference type="ChEBI" id="CHEBI:18420"/>
    </cofactor>
</comment>
<evidence type="ECO:0000256" key="5">
    <source>
        <dbReference type="ARBA" id="ARBA00012180"/>
    </source>
</evidence>
<dbReference type="EMBL" id="JADWYR010000001">
    <property type="protein sequence ID" value="MBG9375120.1"/>
    <property type="molecule type" value="Genomic_DNA"/>
</dbReference>
<dbReference type="InterPro" id="IPR022892">
    <property type="entry name" value="RNaseHI"/>
</dbReference>
<dbReference type="Pfam" id="PF00075">
    <property type="entry name" value="RNase_H"/>
    <property type="match status" value="1"/>
</dbReference>
<sequence>MQGHQLIIYTDGSSRGNPGPGGYGAILMWGESRKELSAGYRLTTNNRMELLAVIKALEALTKKNIALTIYTDSQYVVNSVEKKWLDGWIKNDFKGGKKNKDLWLRFYKLSKDFTIQFKWVKGHADNAFNNRCDVLATQAADGKDLLIDEVYERETGSIIK</sequence>
<evidence type="ECO:0000256" key="7">
    <source>
        <dbReference type="ARBA" id="ARBA00022723"/>
    </source>
</evidence>
<evidence type="ECO:0000256" key="10">
    <source>
        <dbReference type="ARBA" id="ARBA00022842"/>
    </source>
</evidence>
<evidence type="ECO:0000256" key="3">
    <source>
        <dbReference type="ARBA" id="ARBA00005300"/>
    </source>
</evidence>
<dbReference type="GO" id="GO:0004523">
    <property type="term" value="F:RNA-DNA hybrid ribonuclease activity"/>
    <property type="evidence" value="ECO:0007669"/>
    <property type="project" value="UniProtKB-EC"/>
</dbReference>
<dbReference type="PANTHER" id="PTHR10642">
    <property type="entry name" value="RIBONUCLEASE H1"/>
    <property type="match status" value="1"/>
</dbReference>
<evidence type="ECO:0000256" key="2">
    <source>
        <dbReference type="ARBA" id="ARBA00001946"/>
    </source>
</evidence>
<keyword evidence="8" id="KW-0255">Endonuclease</keyword>
<keyword evidence="7" id="KW-0479">Metal-binding</keyword>
<keyword evidence="10" id="KW-0460">Magnesium</keyword>
<evidence type="ECO:0000313" key="13">
    <source>
        <dbReference type="Proteomes" id="UP000628448"/>
    </source>
</evidence>
<keyword evidence="9 12" id="KW-0378">Hydrolase</keyword>
<dbReference type="Gene3D" id="3.30.420.10">
    <property type="entry name" value="Ribonuclease H-like superfamily/Ribonuclease H"/>
    <property type="match status" value="1"/>
</dbReference>
<evidence type="ECO:0000256" key="4">
    <source>
        <dbReference type="ARBA" id="ARBA00011245"/>
    </source>
</evidence>
<feature type="domain" description="RNase H type-1" evidence="11">
    <location>
        <begin position="2"/>
        <end position="141"/>
    </location>
</feature>
<keyword evidence="6" id="KW-0540">Nuclease</keyword>
<dbReference type="EC" id="3.1.26.4" evidence="5"/>
<evidence type="ECO:0000259" key="11">
    <source>
        <dbReference type="PROSITE" id="PS50879"/>
    </source>
</evidence>